<feature type="domain" description="DUF4136" evidence="1">
    <location>
        <begin position="32"/>
        <end position="206"/>
    </location>
</feature>
<dbReference type="PROSITE" id="PS51257">
    <property type="entry name" value="PROKAR_LIPOPROTEIN"/>
    <property type="match status" value="1"/>
</dbReference>
<reference evidence="2 3" key="1">
    <citation type="submission" date="2020-08" db="EMBL/GenBank/DDBJ databases">
        <title>Genome public.</title>
        <authorList>
            <person name="Liu C."/>
            <person name="Sun Q."/>
        </authorList>
    </citation>
    <scope>NUCLEOTIDE SEQUENCE [LARGE SCALE GENOMIC DNA]</scope>
    <source>
        <strain evidence="2 3">New-7</strain>
    </source>
</reference>
<accession>A0ABR7CLJ1</accession>
<protein>
    <submittedName>
        <fullName evidence="2">DUF4136 domain-containing protein</fullName>
    </submittedName>
</protein>
<comment type="caution">
    <text evidence="2">The sequence shown here is derived from an EMBL/GenBank/DDBJ whole genome shotgun (WGS) entry which is preliminary data.</text>
</comment>
<dbReference type="Proteomes" id="UP000636891">
    <property type="component" value="Unassembled WGS sequence"/>
</dbReference>
<keyword evidence="3" id="KW-1185">Reference proteome</keyword>
<dbReference type="EMBL" id="JACOOK010000002">
    <property type="protein sequence ID" value="MBC5616437.1"/>
    <property type="molecule type" value="Genomic_DNA"/>
</dbReference>
<evidence type="ECO:0000313" key="2">
    <source>
        <dbReference type="EMBL" id="MBC5616437.1"/>
    </source>
</evidence>
<sequence>MKKLIYVLIAVFALTSCREDPDLGDLSSDFLVFTNYDGKADFNRFTRYYMPDSVMVIGDTKDPEYWTGSKAADILKAYEDNMQACGYVRTDDKSEADVGLQISYVQSVAYFVDYRNPYWWNEYPGYWLPGYWGDWGYWYYPYPVVYSYSVGSLLTEMVDLSTSPSADRKLTVVWNSFLSGLLSGSDAFNMELTVRAINQSFVQSPYLVRSAAVGE</sequence>
<dbReference type="Pfam" id="PF13590">
    <property type="entry name" value="DUF4136"/>
    <property type="match status" value="1"/>
</dbReference>
<dbReference type="InterPro" id="IPR025411">
    <property type="entry name" value="DUF4136"/>
</dbReference>
<proteinExistence type="predicted"/>
<name>A0ABR7CLJ1_9BACT</name>
<evidence type="ECO:0000259" key="1">
    <source>
        <dbReference type="Pfam" id="PF13590"/>
    </source>
</evidence>
<dbReference type="Gene3D" id="3.30.160.670">
    <property type="match status" value="1"/>
</dbReference>
<organism evidence="2 3">
    <name type="scientific">Alistipes hominis</name>
    <dbReference type="NCBI Taxonomy" id="2763015"/>
    <lineage>
        <taxon>Bacteria</taxon>
        <taxon>Pseudomonadati</taxon>
        <taxon>Bacteroidota</taxon>
        <taxon>Bacteroidia</taxon>
        <taxon>Bacteroidales</taxon>
        <taxon>Rikenellaceae</taxon>
        <taxon>Alistipes</taxon>
    </lineage>
</organism>
<gene>
    <name evidence="2" type="ORF">H8S08_05300</name>
</gene>
<dbReference type="RefSeq" id="WP_101573589.1">
    <property type="nucleotide sequence ID" value="NZ_JACOOK010000002.1"/>
</dbReference>
<evidence type="ECO:0000313" key="3">
    <source>
        <dbReference type="Proteomes" id="UP000636891"/>
    </source>
</evidence>